<dbReference type="Proteomes" id="UP000585474">
    <property type="component" value="Unassembled WGS sequence"/>
</dbReference>
<feature type="region of interest" description="Disordered" evidence="1">
    <location>
        <begin position="1"/>
        <end position="28"/>
    </location>
</feature>
<gene>
    <name evidence="2" type="ORF">Acr_26g0008160</name>
</gene>
<name>A0A7J0H387_9ERIC</name>
<accession>A0A7J0H387</accession>
<dbReference type="AlphaFoldDB" id="A0A7J0H387"/>
<feature type="compositionally biased region" description="Polar residues" evidence="1">
    <location>
        <begin position="13"/>
        <end position="23"/>
    </location>
</feature>
<evidence type="ECO:0000256" key="1">
    <source>
        <dbReference type="SAM" id="MobiDB-lite"/>
    </source>
</evidence>
<keyword evidence="3" id="KW-1185">Reference proteome</keyword>
<sequence>MRQRELLEFRTPQHPSLGTNNWGGASPLLARDIPKESLEQRYERLNTIRTRDEIFPPGEDNFVIYFPENPERPPKRSRRGLLAKLSWPWKEKTTLGSETKRMRWFSTWNPKNRWPQGW</sequence>
<evidence type="ECO:0000313" key="2">
    <source>
        <dbReference type="EMBL" id="GFZ17546.1"/>
    </source>
</evidence>
<reference evidence="2 3" key="1">
    <citation type="submission" date="2019-07" db="EMBL/GenBank/DDBJ databases">
        <title>De Novo Assembly of kiwifruit Actinidia rufa.</title>
        <authorList>
            <person name="Sugita-Konishi S."/>
            <person name="Sato K."/>
            <person name="Mori E."/>
            <person name="Abe Y."/>
            <person name="Kisaki G."/>
            <person name="Hamano K."/>
            <person name="Suezawa K."/>
            <person name="Otani M."/>
            <person name="Fukuda T."/>
            <person name="Manabe T."/>
            <person name="Gomi K."/>
            <person name="Tabuchi M."/>
            <person name="Akimitsu K."/>
            <person name="Kataoka I."/>
        </authorList>
    </citation>
    <scope>NUCLEOTIDE SEQUENCE [LARGE SCALE GENOMIC DNA]</scope>
    <source>
        <strain evidence="3">cv. Fuchu</strain>
    </source>
</reference>
<dbReference type="OrthoDB" id="1362815at2759"/>
<organism evidence="2 3">
    <name type="scientific">Actinidia rufa</name>
    <dbReference type="NCBI Taxonomy" id="165716"/>
    <lineage>
        <taxon>Eukaryota</taxon>
        <taxon>Viridiplantae</taxon>
        <taxon>Streptophyta</taxon>
        <taxon>Embryophyta</taxon>
        <taxon>Tracheophyta</taxon>
        <taxon>Spermatophyta</taxon>
        <taxon>Magnoliopsida</taxon>
        <taxon>eudicotyledons</taxon>
        <taxon>Gunneridae</taxon>
        <taxon>Pentapetalae</taxon>
        <taxon>asterids</taxon>
        <taxon>Ericales</taxon>
        <taxon>Actinidiaceae</taxon>
        <taxon>Actinidia</taxon>
    </lineage>
</organism>
<protein>
    <submittedName>
        <fullName evidence="2">Uncharacterized protein</fullName>
    </submittedName>
</protein>
<dbReference type="EMBL" id="BJWL01000026">
    <property type="protein sequence ID" value="GFZ17546.1"/>
    <property type="molecule type" value="Genomic_DNA"/>
</dbReference>
<proteinExistence type="predicted"/>
<comment type="caution">
    <text evidence="2">The sequence shown here is derived from an EMBL/GenBank/DDBJ whole genome shotgun (WGS) entry which is preliminary data.</text>
</comment>
<evidence type="ECO:0000313" key="3">
    <source>
        <dbReference type="Proteomes" id="UP000585474"/>
    </source>
</evidence>